<dbReference type="EMBL" id="SZYD01000014">
    <property type="protein sequence ID" value="KAD4178253.1"/>
    <property type="molecule type" value="Genomic_DNA"/>
</dbReference>
<protein>
    <recommendedName>
        <fullName evidence="5">Phylloplanin</fullName>
    </recommendedName>
</protein>
<organism evidence="2 4">
    <name type="scientific">Mikania micrantha</name>
    <name type="common">bitter vine</name>
    <dbReference type="NCBI Taxonomy" id="192012"/>
    <lineage>
        <taxon>Eukaryota</taxon>
        <taxon>Viridiplantae</taxon>
        <taxon>Streptophyta</taxon>
        <taxon>Embryophyta</taxon>
        <taxon>Tracheophyta</taxon>
        <taxon>Spermatophyta</taxon>
        <taxon>Magnoliopsida</taxon>
        <taxon>eudicotyledons</taxon>
        <taxon>Gunneridae</taxon>
        <taxon>Pentapetalae</taxon>
        <taxon>asterids</taxon>
        <taxon>campanulids</taxon>
        <taxon>Asterales</taxon>
        <taxon>Asteraceae</taxon>
        <taxon>Asteroideae</taxon>
        <taxon>Heliantheae alliance</taxon>
        <taxon>Eupatorieae</taxon>
        <taxon>Mikania</taxon>
    </lineage>
</organism>
<accession>A0A5N6MUZ1</accession>
<dbReference type="InterPro" id="IPR040404">
    <property type="entry name" value="Phylloplanin-like"/>
</dbReference>
<dbReference type="AlphaFoldDB" id="A0A5N6MUZ1"/>
<evidence type="ECO:0000313" key="2">
    <source>
        <dbReference type="EMBL" id="KAD4178253.1"/>
    </source>
</evidence>
<gene>
    <name evidence="2" type="ORF">E3N88_26844</name>
    <name evidence="3" type="ORF">E3N88_26846</name>
</gene>
<dbReference type="PANTHER" id="PTHR34458">
    <property type="entry name" value="POLLEN OLE E 1 ALLERGEN AND EXTENSIN FAMILY PROTEIN-RELATED"/>
    <property type="match status" value="1"/>
</dbReference>
<dbReference type="EMBL" id="SZYD01000014">
    <property type="protein sequence ID" value="KAD4178255.1"/>
    <property type="molecule type" value="Genomic_DNA"/>
</dbReference>
<evidence type="ECO:0000256" key="1">
    <source>
        <dbReference type="SAM" id="SignalP"/>
    </source>
</evidence>
<evidence type="ECO:0000313" key="3">
    <source>
        <dbReference type="EMBL" id="KAD4178255.1"/>
    </source>
</evidence>
<reference evidence="2 4" key="1">
    <citation type="submission" date="2019-05" db="EMBL/GenBank/DDBJ databases">
        <title>Mikania micrantha, genome provides insights into the molecular mechanism of rapid growth.</title>
        <authorList>
            <person name="Liu B."/>
        </authorList>
    </citation>
    <scope>NUCLEOTIDE SEQUENCE [LARGE SCALE GENOMIC DNA]</scope>
    <source>
        <strain evidence="2">NLD-2019</strain>
        <tissue evidence="2">Leaf</tissue>
    </source>
</reference>
<feature type="signal peptide" evidence="1">
    <location>
        <begin position="1"/>
        <end position="23"/>
    </location>
</feature>
<comment type="caution">
    <text evidence="2">The sequence shown here is derived from an EMBL/GenBank/DDBJ whole genome shotgun (WGS) entry which is preliminary data.</text>
</comment>
<sequence length="149" mass="15123">MAMKYISLIIVLVVVLVTPQAEAQLFPPIGLTTVLNVSGVVGCSLNGSINSAPPFQNALVNLVCGGSVIASNTTNQSGAFTIFLNPIQTIIALLSGSCKVVVATSLATCNSTLPSTGTLQAPVQILGNTIVGTLNILTGFVSGLFSFIG</sequence>
<dbReference type="OrthoDB" id="905355at2759"/>
<dbReference type="PANTHER" id="PTHR34458:SF5">
    <property type="entry name" value="POLLEN OLE E 1 ALLERGEN AND EXTENSIN FAMILY PROTEIN"/>
    <property type="match status" value="1"/>
</dbReference>
<proteinExistence type="predicted"/>
<dbReference type="Proteomes" id="UP000326396">
    <property type="component" value="Linkage Group LG4"/>
</dbReference>
<evidence type="ECO:0000313" key="4">
    <source>
        <dbReference type="Proteomes" id="UP000326396"/>
    </source>
</evidence>
<name>A0A5N6MUZ1_9ASTR</name>
<feature type="chain" id="PRO_5036148347" description="Phylloplanin" evidence="1">
    <location>
        <begin position="24"/>
        <end position="149"/>
    </location>
</feature>
<evidence type="ECO:0008006" key="5">
    <source>
        <dbReference type="Google" id="ProtNLM"/>
    </source>
</evidence>
<keyword evidence="1" id="KW-0732">Signal</keyword>
<keyword evidence="4" id="KW-1185">Reference proteome</keyword>